<dbReference type="Proteomes" id="UP001610063">
    <property type="component" value="Unassembled WGS sequence"/>
</dbReference>
<keyword evidence="3" id="KW-1185">Reference proteome</keyword>
<comment type="caution">
    <text evidence="2">The sequence shown here is derived from an EMBL/GenBank/DDBJ whole genome shotgun (WGS) entry which is preliminary data.</text>
</comment>
<evidence type="ECO:0000256" key="1">
    <source>
        <dbReference type="SAM" id="MobiDB-lite"/>
    </source>
</evidence>
<organism evidence="2 3">
    <name type="scientific">Marinoscillum luteum</name>
    <dbReference type="NCBI Taxonomy" id="861051"/>
    <lineage>
        <taxon>Bacteria</taxon>
        <taxon>Pseudomonadati</taxon>
        <taxon>Bacteroidota</taxon>
        <taxon>Cytophagia</taxon>
        <taxon>Cytophagales</taxon>
        <taxon>Reichenbachiellaceae</taxon>
        <taxon>Marinoscillum</taxon>
    </lineage>
</organism>
<accession>A0ABW7NCX7</accession>
<sequence length="93" mass="10139">MLGKNTNIKRGQAKTLLIILGVIIALIMTMNSPIFTADNINMPAPEHQEQVAEVDANEAESQPTSGSSSSAKFNSGTRLLHIFTRNLPYLNNK</sequence>
<name>A0ABW7NCX7_9BACT</name>
<dbReference type="EMBL" id="JBIPKE010000019">
    <property type="protein sequence ID" value="MFH6984935.1"/>
    <property type="molecule type" value="Genomic_DNA"/>
</dbReference>
<protein>
    <submittedName>
        <fullName evidence="2">Uncharacterized protein</fullName>
    </submittedName>
</protein>
<evidence type="ECO:0000313" key="2">
    <source>
        <dbReference type="EMBL" id="MFH6984935.1"/>
    </source>
</evidence>
<reference evidence="2 3" key="1">
    <citation type="journal article" date="2013" name="Int. J. Syst. Evol. Microbiol.">
        <title>Marinoscillum luteum sp. nov., isolated from marine sediment.</title>
        <authorList>
            <person name="Cha I.T."/>
            <person name="Park S.J."/>
            <person name="Kim S.J."/>
            <person name="Kim J.G."/>
            <person name="Jung M.Y."/>
            <person name="Shin K.S."/>
            <person name="Kwon K.K."/>
            <person name="Yang S.H."/>
            <person name="Seo Y.S."/>
            <person name="Rhee S.K."/>
        </authorList>
    </citation>
    <scope>NUCLEOTIDE SEQUENCE [LARGE SCALE GENOMIC DNA]</scope>
    <source>
        <strain evidence="2 3">KCTC 23939</strain>
    </source>
</reference>
<proteinExistence type="predicted"/>
<dbReference type="RefSeq" id="WP_395418374.1">
    <property type="nucleotide sequence ID" value="NZ_JBIPKE010000019.1"/>
</dbReference>
<evidence type="ECO:0000313" key="3">
    <source>
        <dbReference type="Proteomes" id="UP001610063"/>
    </source>
</evidence>
<gene>
    <name evidence="2" type="ORF">ACHKAR_15880</name>
</gene>
<feature type="region of interest" description="Disordered" evidence="1">
    <location>
        <begin position="45"/>
        <end position="73"/>
    </location>
</feature>